<comment type="similarity">
    <text evidence="1">Belongs to the Mg-chelatase subunits D/I family. ComM subfamily.</text>
</comment>
<evidence type="ECO:0000256" key="1">
    <source>
        <dbReference type="ARBA" id="ARBA00006354"/>
    </source>
</evidence>
<dbReference type="InterPro" id="IPR020568">
    <property type="entry name" value="Ribosomal_Su5_D2-typ_SF"/>
</dbReference>
<dbReference type="InterPro" id="IPR000523">
    <property type="entry name" value="Mg_chelatse_chII-like_cat_dom"/>
</dbReference>
<dbReference type="EMBL" id="JALBUF010000005">
    <property type="protein sequence ID" value="MCI0183572.1"/>
    <property type="molecule type" value="Genomic_DNA"/>
</dbReference>
<dbReference type="PROSITE" id="PS50051">
    <property type="entry name" value="MCM_2"/>
    <property type="match status" value="1"/>
</dbReference>
<dbReference type="InterPro" id="IPR001208">
    <property type="entry name" value="MCM_dom"/>
</dbReference>
<dbReference type="InterPro" id="IPR027417">
    <property type="entry name" value="P-loop_NTPase"/>
</dbReference>
<dbReference type="RefSeq" id="WP_241714042.1">
    <property type="nucleotide sequence ID" value="NZ_JALBUF010000005.1"/>
</dbReference>
<feature type="domain" description="MCM C-terminal AAA(+) ATPase" evidence="5">
    <location>
        <begin position="211"/>
        <end position="402"/>
    </location>
</feature>
<keyword evidence="3" id="KW-0067">ATP-binding</keyword>
<feature type="region of interest" description="Disordered" evidence="4">
    <location>
        <begin position="175"/>
        <end position="202"/>
    </location>
</feature>
<evidence type="ECO:0000313" key="6">
    <source>
        <dbReference type="EMBL" id="MCI0183572.1"/>
    </source>
</evidence>
<keyword evidence="7" id="KW-1185">Reference proteome</keyword>
<evidence type="ECO:0000256" key="2">
    <source>
        <dbReference type="ARBA" id="ARBA00022741"/>
    </source>
</evidence>
<keyword evidence="2" id="KW-0547">Nucleotide-binding</keyword>
<evidence type="ECO:0000313" key="7">
    <source>
        <dbReference type="Proteomes" id="UP001139263"/>
    </source>
</evidence>
<gene>
    <name evidence="6" type="primary">comM</name>
    <name evidence="6" type="ORF">MM817_01855</name>
</gene>
<comment type="caution">
    <text evidence="6">The sequence shown here is derived from an EMBL/GenBank/DDBJ whole genome shotgun (WGS) entry which is preliminary data.</text>
</comment>
<evidence type="ECO:0000259" key="5">
    <source>
        <dbReference type="PROSITE" id="PS50051"/>
    </source>
</evidence>
<protein>
    <submittedName>
        <fullName evidence="6">Competence protein ComM</fullName>
    </submittedName>
</protein>
<reference evidence="6" key="1">
    <citation type="submission" date="2022-03" db="EMBL/GenBank/DDBJ databases">
        <title>Draft Genome Sequence of Firmicute Strain S0AB, a Heterotrophic Iron/Sulfur-Oxidizing Extreme Acidophile.</title>
        <authorList>
            <person name="Vergara E."/>
            <person name="Pakostova E."/>
            <person name="Johnson D.B."/>
            <person name="Holmes D.S."/>
        </authorList>
    </citation>
    <scope>NUCLEOTIDE SEQUENCE</scope>
    <source>
        <strain evidence="6">S0AB</strain>
    </source>
</reference>
<dbReference type="Gene3D" id="3.30.230.10">
    <property type="match status" value="1"/>
</dbReference>
<dbReference type="PRINTS" id="PR01657">
    <property type="entry name" value="MCMFAMILY"/>
</dbReference>
<name>A0A9X1V9D2_9BACL</name>
<accession>A0A9X1V9D2</accession>
<dbReference type="Proteomes" id="UP001139263">
    <property type="component" value="Unassembled WGS sequence"/>
</dbReference>
<dbReference type="SUPFAM" id="SSF54211">
    <property type="entry name" value="Ribosomal protein S5 domain 2-like"/>
    <property type="match status" value="1"/>
</dbReference>
<organism evidence="6 7">
    <name type="scientific">Sulfoacidibacillus ferrooxidans</name>
    <dbReference type="NCBI Taxonomy" id="2005001"/>
    <lineage>
        <taxon>Bacteria</taxon>
        <taxon>Bacillati</taxon>
        <taxon>Bacillota</taxon>
        <taxon>Bacilli</taxon>
        <taxon>Bacillales</taxon>
        <taxon>Alicyclobacillaceae</taxon>
        <taxon>Sulfoacidibacillus</taxon>
    </lineage>
</organism>
<dbReference type="InterPro" id="IPR004482">
    <property type="entry name" value="Mg_chelat-rel"/>
</dbReference>
<evidence type="ECO:0000256" key="4">
    <source>
        <dbReference type="SAM" id="MobiDB-lite"/>
    </source>
</evidence>
<proteinExistence type="inferred from homology"/>
<dbReference type="InterPro" id="IPR045006">
    <property type="entry name" value="CHLI-like"/>
</dbReference>
<dbReference type="Gene3D" id="3.40.50.300">
    <property type="entry name" value="P-loop containing nucleotide triphosphate hydrolases"/>
    <property type="match status" value="1"/>
</dbReference>
<dbReference type="GO" id="GO:0005524">
    <property type="term" value="F:ATP binding"/>
    <property type="evidence" value="ECO:0007669"/>
    <property type="project" value="UniProtKB-KW"/>
</dbReference>
<dbReference type="InterPro" id="IPR014721">
    <property type="entry name" value="Ribsml_uS5_D2-typ_fold_subgr"/>
</dbReference>
<dbReference type="NCBIfam" id="TIGR00368">
    <property type="entry name" value="YifB family Mg chelatase-like AAA ATPase"/>
    <property type="match status" value="1"/>
</dbReference>
<dbReference type="InterPro" id="IPR003593">
    <property type="entry name" value="AAA+_ATPase"/>
</dbReference>
<dbReference type="PANTHER" id="PTHR32039:SF7">
    <property type="entry name" value="COMPETENCE PROTEIN COMM"/>
    <property type="match status" value="1"/>
</dbReference>
<dbReference type="SUPFAM" id="SSF52540">
    <property type="entry name" value="P-loop containing nucleoside triphosphate hydrolases"/>
    <property type="match status" value="1"/>
</dbReference>
<dbReference type="GO" id="GO:0003677">
    <property type="term" value="F:DNA binding"/>
    <property type="evidence" value="ECO:0007669"/>
    <property type="project" value="InterPro"/>
</dbReference>
<dbReference type="Pfam" id="PF01078">
    <property type="entry name" value="Mg_chelatase"/>
    <property type="match status" value="1"/>
</dbReference>
<dbReference type="InterPro" id="IPR025158">
    <property type="entry name" value="Mg_chelat-rel_C"/>
</dbReference>
<sequence>MYSVTHGIALYGIEGIIVGVEADVQTGLPSFEMVGLAASSIRESKERVRSALINSGFTWPRGRLTVSLSPADWKKDGSGLDLPIAVAILIASEQMPPIPHHTILLGELALDGSIRAFRGLYAAVKCAQDLEAKTIILPATDDIDQLPVEHFIQRMGAYSLSDAVSILQGHPPLKRNETDDSRNHQHHFPHQPVAKSVKTGSTDSPLLDFSEVAGQDLAKRALLISAVGGHHILLYGPPGSGKSMLAERFPSILPSLSSTEFAELKHIYSIAGLSITEQVSRPFRAPHHSITVQGLLGGGTHPKPGEITLAHHGVLFLDELPEFPRLALEGLRQPLETQHITVSRSAYTTTFPCDFHMIAAMNPCPCGYHGFSSELHQCTCNDRDIARYRAKLSGPLLDRIDMTLWITPVSASHWHDTERHTREHSATMLSKVIAAREFQEHRKRTLQTNTSPITPMDRLQTLLFDSPSVHLLIQSGDRLQLSSRSLMKIAHVSRSIADIEQSDHVAVTHVAEALQYRTYTTT</sequence>
<dbReference type="CDD" id="cd00009">
    <property type="entry name" value="AAA"/>
    <property type="match status" value="1"/>
</dbReference>
<dbReference type="PANTHER" id="PTHR32039">
    <property type="entry name" value="MAGNESIUM-CHELATASE SUBUNIT CHLI"/>
    <property type="match status" value="1"/>
</dbReference>
<dbReference type="SMART" id="SM00382">
    <property type="entry name" value="AAA"/>
    <property type="match status" value="1"/>
</dbReference>
<dbReference type="Pfam" id="PF13335">
    <property type="entry name" value="Mg_chelatase_C"/>
    <property type="match status" value="1"/>
</dbReference>
<evidence type="ECO:0000256" key="3">
    <source>
        <dbReference type="ARBA" id="ARBA00022840"/>
    </source>
</evidence>
<dbReference type="AlphaFoldDB" id="A0A9X1V9D2"/>
<dbReference type="Pfam" id="PF13541">
    <property type="entry name" value="ChlI"/>
    <property type="match status" value="1"/>
</dbReference>